<evidence type="ECO:0000313" key="3">
    <source>
        <dbReference type="Proteomes" id="UP000664417"/>
    </source>
</evidence>
<feature type="transmembrane region" description="Helical" evidence="1">
    <location>
        <begin position="106"/>
        <end position="123"/>
    </location>
</feature>
<dbReference type="Proteomes" id="UP000664417">
    <property type="component" value="Unassembled WGS sequence"/>
</dbReference>
<dbReference type="RefSeq" id="WP_207859480.1">
    <property type="nucleotide sequence ID" value="NZ_JAFREP010000013.1"/>
</dbReference>
<proteinExistence type="predicted"/>
<protein>
    <submittedName>
        <fullName evidence="2">Uncharacterized protein</fullName>
    </submittedName>
</protein>
<dbReference type="EMBL" id="JAFREP010000013">
    <property type="protein sequence ID" value="MBO1319574.1"/>
    <property type="molecule type" value="Genomic_DNA"/>
</dbReference>
<keyword evidence="1" id="KW-0472">Membrane</keyword>
<feature type="transmembrane region" description="Helical" evidence="1">
    <location>
        <begin position="12"/>
        <end position="30"/>
    </location>
</feature>
<name>A0A8J7U494_9BACT</name>
<keyword evidence="3" id="KW-1185">Reference proteome</keyword>
<comment type="caution">
    <text evidence="2">The sequence shown here is derived from an EMBL/GenBank/DDBJ whole genome shotgun (WGS) entry which is preliminary data.</text>
</comment>
<reference evidence="2" key="1">
    <citation type="submission" date="2021-03" db="EMBL/GenBank/DDBJ databases">
        <authorList>
            <person name="Wang G."/>
        </authorList>
    </citation>
    <scope>NUCLEOTIDE SEQUENCE</scope>
    <source>
        <strain evidence="2">KCTC 12899</strain>
    </source>
</reference>
<accession>A0A8J7U494</accession>
<gene>
    <name evidence="2" type="ORF">J3U88_13950</name>
</gene>
<sequence>MLAYLAGLSPVKTALWCYLIWYLNVLSLYFDPSPQTWITALGIAAIVGTANNLNALSGRQNGQGFDPWMGLRFFLAPFCVASFAAMVKGRGFILVFPPTLAENLRGLIGCLLFVALALAARRFHPAES</sequence>
<feature type="transmembrane region" description="Helical" evidence="1">
    <location>
        <begin position="36"/>
        <end position="56"/>
    </location>
</feature>
<feature type="transmembrane region" description="Helical" evidence="1">
    <location>
        <begin position="68"/>
        <end position="86"/>
    </location>
</feature>
<keyword evidence="1" id="KW-1133">Transmembrane helix</keyword>
<evidence type="ECO:0000313" key="2">
    <source>
        <dbReference type="EMBL" id="MBO1319574.1"/>
    </source>
</evidence>
<organism evidence="2 3">
    <name type="scientific">Acanthopleuribacter pedis</name>
    <dbReference type="NCBI Taxonomy" id="442870"/>
    <lineage>
        <taxon>Bacteria</taxon>
        <taxon>Pseudomonadati</taxon>
        <taxon>Acidobacteriota</taxon>
        <taxon>Holophagae</taxon>
        <taxon>Acanthopleuribacterales</taxon>
        <taxon>Acanthopleuribacteraceae</taxon>
        <taxon>Acanthopleuribacter</taxon>
    </lineage>
</organism>
<evidence type="ECO:0000256" key="1">
    <source>
        <dbReference type="SAM" id="Phobius"/>
    </source>
</evidence>
<dbReference type="AlphaFoldDB" id="A0A8J7U494"/>
<keyword evidence="1" id="KW-0812">Transmembrane</keyword>